<dbReference type="Proteomes" id="UP000735874">
    <property type="component" value="Unassembled WGS sequence"/>
</dbReference>
<evidence type="ECO:0000313" key="2">
    <source>
        <dbReference type="EMBL" id="KAG2929320.1"/>
    </source>
</evidence>
<organism evidence="1 3">
    <name type="scientific">Phytophthora cactorum</name>
    <dbReference type="NCBI Taxonomy" id="29920"/>
    <lineage>
        <taxon>Eukaryota</taxon>
        <taxon>Sar</taxon>
        <taxon>Stramenopiles</taxon>
        <taxon>Oomycota</taxon>
        <taxon>Peronosporomycetes</taxon>
        <taxon>Peronosporales</taxon>
        <taxon>Peronosporaceae</taxon>
        <taxon>Phytophthora</taxon>
    </lineage>
</organism>
<dbReference type="AlphaFoldDB" id="A0A8T0ZGJ3"/>
<proteinExistence type="predicted"/>
<comment type="caution">
    <text evidence="1">The sequence shown here is derived from an EMBL/GenBank/DDBJ whole genome shotgun (WGS) entry which is preliminary data.</text>
</comment>
<evidence type="ECO:0000313" key="3">
    <source>
        <dbReference type="Proteomes" id="UP000735874"/>
    </source>
</evidence>
<evidence type="ECO:0000313" key="1">
    <source>
        <dbReference type="EMBL" id="KAG2861429.1"/>
    </source>
</evidence>
<sequence>MNIPSEVAVANATNAANYVLTGQSGKCLRLSSSGNCSSSCSQIVDGDNAISLRANSSTAVCMSATMSTGSLAGIRSTRQVCGTKLPHSIVSASNSTLPLHCLPL</sequence>
<protein>
    <submittedName>
        <fullName evidence="1">Uncharacterized protein</fullName>
    </submittedName>
</protein>
<reference evidence="1" key="1">
    <citation type="submission" date="2018-10" db="EMBL/GenBank/DDBJ databases">
        <title>Effector identification in a new, highly contiguous assembly of the strawberry crown rot pathogen Phytophthora cactorum.</title>
        <authorList>
            <person name="Armitage A.D."/>
            <person name="Nellist C.F."/>
            <person name="Bates H."/>
            <person name="Vickerstaff R.J."/>
            <person name="Harrison R.J."/>
        </authorList>
    </citation>
    <scope>NUCLEOTIDE SEQUENCE</scope>
    <source>
        <strain evidence="1">15-7</strain>
        <strain evidence="2">4032</strain>
    </source>
</reference>
<dbReference type="EMBL" id="RCMI01000159">
    <property type="protein sequence ID" value="KAG2929320.1"/>
    <property type="molecule type" value="Genomic_DNA"/>
</dbReference>
<name>A0A8T0ZGJ3_9STRA</name>
<gene>
    <name evidence="1" type="ORF">PC113_g7196</name>
    <name evidence="2" type="ORF">PC115_g6897</name>
</gene>
<dbReference type="EMBL" id="RCMG01000155">
    <property type="protein sequence ID" value="KAG2861429.1"/>
    <property type="molecule type" value="Genomic_DNA"/>
</dbReference>
<dbReference type="Proteomes" id="UP000774804">
    <property type="component" value="Unassembled WGS sequence"/>
</dbReference>
<accession>A0A8T0ZGJ3</accession>